<accession>A0A918DQ11</accession>
<keyword evidence="2" id="KW-1185">Reference proteome</keyword>
<evidence type="ECO:0008006" key="3">
    <source>
        <dbReference type="Google" id="ProtNLM"/>
    </source>
</evidence>
<dbReference type="Proteomes" id="UP000599578">
    <property type="component" value="Unassembled WGS sequence"/>
</dbReference>
<dbReference type="AlphaFoldDB" id="A0A918DQ11"/>
<reference evidence="1 2" key="1">
    <citation type="journal article" date="2014" name="Int. J. Syst. Evol. Microbiol.">
        <title>Complete genome sequence of Corynebacterium casei LMG S-19264T (=DSM 44701T), isolated from a smear-ripened cheese.</title>
        <authorList>
            <consortium name="US DOE Joint Genome Institute (JGI-PGF)"/>
            <person name="Walter F."/>
            <person name="Albersmeier A."/>
            <person name="Kalinowski J."/>
            <person name="Ruckert C."/>
        </authorList>
    </citation>
    <scope>NUCLEOTIDE SEQUENCE [LARGE SCALE GENOMIC DNA]</scope>
    <source>
        <strain evidence="1 2">CGMCC 1.7286</strain>
    </source>
</reference>
<comment type="caution">
    <text evidence="1">The sequence shown here is derived from an EMBL/GenBank/DDBJ whole genome shotgun (WGS) entry which is preliminary data.</text>
</comment>
<dbReference type="Pfam" id="PF07209">
    <property type="entry name" value="DUF1415"/>
    <property type="match status" value="1"/>
</dbReference>
<name>A0A918DQ11_9GAMM</name>
<gene>
    <name evidence="1" type="ORF">GCM10011348_06300</name>
</gene>
<sequence length="192" mass="22127">MKKRQHEYSNDEILALMKRWVEVMVVGENLCPFAAPDVRHDRVRYAISDARLPGSLVREFLAELDLIQRTPESEIATTLLVVPHLLDHFDDYLDMLAFCEDLLAEAGLDGVFQLASFHPGYLFEGVPEDDLSHWSNRAPFPTLHLIREGQMSRVLMHHPDPDAIPERNIAHLRELGRERLIELFPPFADYCD</sequence>
<dbReference type="InterPro" id="IPR009858">
    <property type="entry name" value="DUF1415"/>
</dbReference>
<evidence type="ECO:0000313" key="1">
    <source>
        <dbReference type="EMBL" id="GGO77239.1"/>
    </source>
</evidence>
<dbReference type="RefSeq" id="WP_188858238.1">
    <property type="nucleotide sequence ID" value="NZ_BMLT01000002.1"/>
</dbReference>
<dbReference type="EMBL" id="BMLT01000002">
    <property type="protein sequence ID" value="GGO77239.1"/>
    <property type="molecule type" value="Genomic_DNA"/>
</dbReference>
<proteinExistence type="predicted"/>
<protein>
    <recommendedName>
        <fullName evidence="3">DUF1415 domain-containing protein</fullName>
    </recommendedName>
</protein>
<evidence type="ECO:0000313" key="2">
    <source>
        <dbReference type="Proteomes" id="UP000599578"/>
    </source>
</evidence>
<organism evidence="1 2">
    <name type="scientific">Marinobacterium nitratireducens</name>
    <dbReference type="NCBI Taxonomy" id="518897"/>
    <lineage>
        <taxon>Bacteria</taxon>
        <taxon>Pseudomonadati</taxon>
        <taxon>Pseudomonadota</taxon>
        <taxon>Gammaproteobacteria</taxon>
        <taxon>Oceanospirillales</taxon>
        <taxon>Oceanospirillaceae</taxon>
        <taxon>Marinobacterium</taxon>
    </lineage>
</organism>